<dbReference type="EMBL" id="PEVZ01000021">
    <property type="protein sequence ID" value="PIU74470.1"/>
    <property type="molecule type" value="Genomic_DNA"/>
</dbReference>
<dbReference type="Pfam" id="PF00155">
    <property type="entry name" value="Aminotran_1_2"/>
    <property type="match status" value="1"/>
</dbReference>
<keyword evidence="2" id="KW-0808">Transferase</keyword>
<proteinExistence type="predicted"/>
<feature type="domain" description="Aminotransferase class I/classII large" evidence="3">
    <location>
        <begin position="50"/>
        <end position="408"/>
    </location>
</feature>
<dbReference type="InterPro" id="IPR004839">
    <property type="entry name" value="Aminotransferase_I/II_large"/>
</dbReference>
<dbReference type="Proteomes" id="UP000229001">
    <property type="component" value="Unassembled WGS sequence"/>
</dbReference>
<comment type="cofactor">
    <cofactor evidence="1">
        <name>pyridoxal 5'-phosphate</name>
        <dbReference type="ChEBI" id="CHEBI:597326"/>
    </cofactor>
</comment>
<reference evidence="5" key="1">
    <citation type="submission" date="2017-09" db="EMBL/GenBank/DDBJ databases">
        <title>Depth-based differentiation of microbial function through sediment-hosted aquifers and enrichment of novel symbionts in the deep terrestrial subsurface.</title>
        <authorList>
            <person name="Probst A.J."/>
            <person name="Ladd B."/>
            <person name="Jarett J.K."/>
            <person name="Geller-Mcgrath D.E."/>
            <person name="Sieber C.M.K."/>
            <person name="Emerson J.B."/>
            <person name="Anantharaman K."/>
            <person name="Thomas B.C."/>
            <person name="Malmstrom R."/>
            <person name="Stieglmeier M."/>
            <person name="Klingl A."/>
            <person name="Woyke T."/>
            <person name="Ryan C.M."/>
            <person name="Banfield J.F."/>
        </authorList>
    </citation>
    <scope>NUCLEOTIDE SEQUENCE [LARGE SCALE GENOMIC DNA]</scope>
</reference>
<sequence>MSRKNFFSVLSKEIERIDKAKTSKRFEKIIDGFTKEKSPKAIINKKKYQVFNSNDYLGLRHHPLLKKAEQKASKIYGTGPGAVRFISGSLKIHRDIEKALAKFHKKDDAMVFSSSFATNLAVLYCLISGQNKDSLVDANVIVISDALNHRSIIDGIRIANLPKEQRTIFRHMDTGHLSQILEANKNKYKRALVVTDGVFSMLGEYQKLKEIRNIIDRYDGQYENGVLLVVDDAHGVGIAGKTGRGIEEIEGVKADVLIGTFGKAFGADGGYVVASQTIIDYLRESAATYIYSNSIPPGTAGAVLKSIEILDKTAGKKLLKNSKENVAYFKKQMKKVGYQFATDSSHPIQPVLIGDPIKTSDLVGKLFKKNIIVTNISFPVVPKGRDEIRVQISAVHTKKDIDQLVKAFEEELVYN</sequence>
<dbReference type="Gene3D" id="3.90.1150.10">
    <property type="entry name" value="Aspartate Aminotransferase, domain 1"/>
    <property type="match status" value="1"/>
</dbReference>
<evidence type="ECO:0000259" key="3">
    <source>
        <dbReference type="Pfam" id="PF00155"/>
    </source>
</evidence>
<dbReference type="AlphaFoldDB" id="A0A2M7AV05"/>
<dbReference type="InterPro" id="IPR050087">
    <property type="entry name" value="AON_synthase_class-II"/>
</dbReference>
<dbReference type="InterPro" id="IPR015422">
    <property type="entry name" value="PyrdxlP-dep_Trfase_small"/>
</dbReference>
<dbReference type="GO" id="GO:0016740">
    <property type="term" value="F:transferase activity"/>
    <property type="evidence" value="ECO:0007669"/>
    <property type="project" value="UniProtKB-KW"/>
</dbReference>
<dbReference type="InterPro" id="IPR015424">
    <property type="entry name" value="PyrdxlP-dep_Trfase"/>
</dbReference>
<accession>A0A2M7AV05</accession>
<dbReference type="Gene3D" id="3.40.640.10">
    <property type="entry name" value="Type I PLP-dependent aspartate aminotransferase-like (Major domain)"/>
    <property type="match status" value="1"/>
</dbReference>
<dbReference type="InterPro" id="IPR015421">
    <property type="entry name" value="PyrdxlP-dep_Trfase_major"/>
</dbReference>
<evidence type="ECO:0000313" key="4">
    <source>
        <dbReference type="EMBL" id="PIU74470.1"/>
    </source>
</evidence>
<protein>
    <submittedName>
        <fullName evidence="4">7-keto-8-aminopelargonate synthetase</fullName>
    </submittedName>
</protein>
<dbReference type="PANTHER" id="PTHR13693">
    <property type="entry name" value="CLASS II AMINOTRANSFERASE/8-AMINO-7-OXONONANOATE SYNTHASE"/>
    <property type="match status" value="1"/>
</dbReference>
<dbReference type="GO" id="GO:0030170">
    <property type="term" value="F:pyridoxal phosphate binding"/>
    <property type="evidence" value="ECO:0007669"/>
    <property type="project" value="InterPro"/>
</dbReference>
<organism evidence="4 5">
    <name type="scientific">Candidatus Roizmanbacteria bacterium CG06_land_8_20_14_3_00_34_14</name>
    <dbReference type="NCBI Taxonomy" id="1974848"/>
    <lineage>
        <taxon>Bacteria</taxon>
        <taxon>Candidatus Roizmaniibacteriota</taxon>
    </lineage>
</organism>
<evidence type="ECO:0000256" key="2">
    <source>
        <dbReference type="ARBA" id="ARBA00022679"/>
    </source>
</evidence>
<dbReference type="SUPFAM" id="SSF53383">
    <property type="entry name" value="PLP-dependent transferases"/>
    <property type="match status" value="1"/>
</dbReference>
<name>A0A2M7AV05_9BACT</name>
<gene>
    <name evidence="4" type="ORF">COS77_01400</name>
</gene>
<evidence type="ECO:0000256" key="1">
    <source>
        <dbReference type="ARBA" id="ARBA00001933"/>
    </source>
</evidence>
<comment type="caution">
    <text evidence="4">The sequence shown here is derived from an EMBL/GenBank/DDBJ whole genome shotgun (WGS) entry which is preliminary data.</text>
</comment>
<evidence type="ECO:0000313" key="5">
    <source>
        <dbReference type="Proteomes" id="UP000229001"/>
    </source>
</evidence>